<sequence>MEREEGVFYIARLMQTRAEDGNHTLTELRGRIRRI</sequence>
<evidence type="ECO:0000313" key="1">
    <source>
        <dbReference type="EMBL" id="CUH41087.1"/>
    </source>
</evidence>
<evidence type="ECO:0000313" key="2">
    <source>
        <dbReference type="Proteomes" id="UP000049455"/>
    </source>
</evidence>
<gene>
    <name evidence="1" type="ORF">JSE7799_03830</name>
</gene>
<proteinExistence type="predicted"/>
<accession>A0A0M7BE73</accession>
<keyword evidence="2" id="KW-1185">Reference proteome</keyword>
<dbReference type="Proteomes" id="UP000049455">
    <property type="component" value="Unassembled WGS sequence"/>
</dbReference>
<reference evidence="1 2" key="1">
    <citation type="submission" date="2015-09" db="EMBL/GenBank/DDBJ databases">
        <authorList>
            <person name="Jackson K.R."/>
            <person name="Lunt B.L."/>
            <person name="Fisher J.N.B."/>
            <person name="Gardner A.V."/>
            <person name="Bailey M.E."/>
            <person name="Deus L.M."/>
            <person name="Earl A.S."/>
            <person name="Gibby P.D."/>
            <person name="Hartmann K.A."/>
            <person name="Liu J.E."/>
            <person name="Manci A.M."/>
            <person name="Nielsen D.A."/>
            <person name="Solomon M.B."/>
            <person name="Breakwell D.P."/>
            <person name="Burnett S.H."/>
            <person name="Grose J.H."/>
        </authorList>
    </citation>
    <scope>NUCLEOTIDE SEQUENCE [LARGE SCALE GENOMIC DNA]</scope>
    <source>
        <strain evidence="1 2">CECT 7799</strain>
    </source>
</reference>
<protein>
    <submittedName>
        <fullName evidence="1">Uncharacterized protein</fullName>
    </submittedName>
</protein>
<name>A0A0M7BE73_9RHOB</name>
<dbReference type="STRING" id="313367.JSE7799_03830"/>
<dbReference type="AlphaFoldDB" id="A0A0M7BE73"/>
<dbReference type="EMBL" id="CYPR01000253">
    <property type="protein sequence ID" value="CUH41087.1"/>
    <property type="molecule type" value="Genomic_DNA"/>
</dbReference>
<organism evidence="1 2">
    <name type="scientific">Jannaschia seosinensis</name>
    <dbReference type="NCBI Taxonomy" id="313367"/>
    <lineage>
        <taxon>Bacteria</taxon>
        <taxon>Pseudomonadati</taxon>
        <taxon>Pseudomonadota</taxon>
        <taxon>Alphaproteobacteria</taxon>
        <taxon>Rhodobacterales</taxon>
        <taxon>Roseobacteraceae</taxon>
        <taxon>Jannaschia</taxon>
    </lineage>
</organism>